<keyword evidence="2" id="KW-1185">Reference proteome</keyword>
<protein>
    <submittedName>
        <fullName evidence="1">Uncharacterized protein</fullName>
    </submittedName>
</protein>
<gene>
    <name evidence="1" type="ORF">Tsubulata_002978</name>
</gene>
<dbReference type="Proteomes" id="UP001141552">
    <property type="component" value="Unassembled WGS sequence"/>
</dbReference>
<evidence type="ECO:0000313" key="2">
    <source>
        <dbReference type="Proteomes" id="UP001141552"/>
    </source>
</evidence>
<proteinExistence type="predicted"/>
<dbReference type="OrthoDB" id="1355383at2759"/>
<dbReference type="EMBL" id="JAKUCV010000976">
    <property type="protein sequence ID" value="KAJ4848183.1"/>
    <property type="molecule type" value="Genomic_DNA"/>
</dbReference>
<comment type="caution">
    <text evidence="1">The sequence shown here is derived from an EMBL/GenBank/DDBJ whole genome shotgun (WGS) entry which is preliminary data.</text>
</comment>
<evidence type="ECO:0000313" key="1">
    <source>
        <dbReference type="EMBL" id="KAJ4848183.1"/>
    </source>
</evidence>
<accession>A0A9Q0GEH5</accession>
<name>A0A9Q0GEH5_9ROSI</name>
<reference evidence="1" key="2">
    <citation type="journal article" date="2023" name="Plants (Basel)">
        <title>Annotation of the Turnera subulata (Passifloraceae) Draft Genome Reveals the S-Locus Evolved after the Divergence of Turneroideae from Passifloroideae in a Stepwise Manner.</title>
        <authorList>
            <person name="Henning P.M."/>
            <person name="Roalson E.H."/>
            <person name="Mir W."/>
            <person name="McCubbin A.G."/>
            <person name="Shore J.S."/>
        </authorList>
    </citation>
    <scope>NUCLEOTIDE SEQUENCE</scope>
    <source>
        <strain evidence="1">F60SS</strain>
    </source>
</reference>
<organism evidence="1 2">
    <name type="scientific">Turnera subulata</name>
    <dbReference type="NCBI Taxonomy" id="218843"/>
    <lineage>
        <taxon>Eukaryota</taxon>
        <taxon>Viridiplantae</taxon>
        <taxon>Streptophyta</taxon>
        <taxon>Embryophyta</taxon>
        <taxon>Tracheophyta</taxon>
        <taxon>Spermatophyta</taxon>
        <taxon>Magnoliopsida</taxon>
        <taxon>eudicotyledons</taxon>
        <taxon>Gunneridae</taxon>
        <taxon>Pentapetalae</taxon>
        <taxon>rosids</taxon>
        <taxon>fabids</taxon>
        <taxon>Malpighiales</taxon>
        <taxon>Passifloraceae</taxon>
        <taxon>Turnera</taxon>
    </lineage>
</organism>
<reference evidence="1" key="1">
    <citation type="submission" date="2022-02" db="EMBL/GenBank/DDBJ databases">
        <authorList>
            <person name="Henning P.M."/>
            <person name="McCubbin A.G."/>
            <person name="Shore J.S."/>
        </authorList>
    </citation>
    <scope>NUCLEOTIDE SEQUENCE</scope>
    <source>
        <strain evidence="1">F60SS</strain>
        <tissue evidence="1">Leaves</tissue>
    </source>
</reference>
<dbReference type="AlphaFoldDB" id="A0A9Q0GEH5"/>
<sequence length="58" mass="6671">MNAMLVYVMAAQGIFEGFINGWYYKSEDNTLFQASVISWVYTGSFEQKKQLHGLDNVE</sequence>